<protein>
    <submittedName>
        <fullName evidence="1">Uncharacterized protein</fullName>
    </submittedName>
</protein>
<comment type="caution">
    <text evidence="1">The sequence shown here is derived from an EMBL/GenBank/DDBJ whole genome shotgun (WGS) entry which is preliminary data.</text>
</comment>
<accession>A0A0G2J773</accession>
<evidence type="ECO:0000313" key="2">
    <source>
        <dbReference type="Proteomes" id="UP000034164"/>
    </source>
</evidence>
<gene>
    <name evidence="1" type="ORF">EMCG_06082</name>
</gene>
<dbReference type="EMBL" id="LCZI01000132">
    <property type="protein sequence ID" value="KKZ68259.1"/>
    <property type="molecule type" value="Genomic_DNA"/>
</dbReference>
<dbReference type="Proteomes" id="UP000034164">
    <property type="component" value="Unassembled WGS sequence"/>
</dbReference>
<organism evidence="1 2">
    <name type="scientific">[Emmonsia] crescens</name>
    <dbReference type="NCBI Taxonomy" id="73230"/>
    <lineage>
        <taxon>Eukaryota</taxon>
        <taxon>Fungi</taxon>
        <taxon>Dikarya</taxon>
        <taxon>Ascomycota</taxon>
        <taxon>Pezizomycotina</taxon>
        <taxon>Eurotiomycetes</taxon>
        <taxon>Eurotiomycetidae</taxon>
        <taxon>Onygenales</taxon>
        <taxon>Ajellomycetaceae</taxon>
        <taxon>Emergomyces</taxon>
    </lineage>
</organism>
<sequence>MAATQSLLAYLETEAPQRLPTQNTAPGPNTTNINYNYRDIKQISAWPEFSYNVILQQYGPELNTRQVVPDPMPTSPPRAIRDESLALRETFDQLSPQLLARQLTSIAFDGGTAANLVLNYKPDMAFVDIISDVGEGKNRCPGDLKAKEYRQVLAQVNFYMKQNGARYGFIITDTELVPVKRVSEDGHVAVATAIPWTQHGPGQLTILLGLWYLGMLAASNSWGL</sequence>
<dbReference type="VEuPathDB" id="FungiDB:EMCG_06082"/>
<dbReference type="AlphaFoldDB" id="A0A0G2J773"/>
<evidence type="ECO:0000313" key="1">
    <source>
        <dbReference type="EMBL" id="KKZ68259.1"/>
    </source>
</evidence>
<reference evidence="2" key="1">
    <citation type="journal article" date="2015" name="PLoS Genet.">
        <title>The dynamic genome and transcriptome of the human fungal pathogen Blastomyces and close relative Emmonsia.</title>
        <authorList>
            <person name="Munoz J.F."/>
            <person name="Gauthier G.M."/>
            <person name="Desjardins C.A."/>
            <person name="Gallo J.E."/>
            <person name="Holder J."/>
            <person name="Sullivan T.D."/>
            <person name="Marty A.J."/>
            <person name="Carmen J.C."/>
            <person name="Chen Z."/>
            <person name="Ding L."/>
            <person name="Gujja S."/>
            <person name="Magrini V."/>
            <person name="Misas E."/>
            <person name="Mitreva M."/>
            <person name="Priest M."/>
            <person name="Saif S."/>
            <person name="Whiston E.A."/>
            <person name="Young S."/>
            <person name="Zeng Q."/>
            <person name="Goldman W.E."/>
            <person name="Mardis E.R."/>
            <person name="Taylor J.W."/>
            <person name="McEwen J.G."/>
            <person name="Clay O.K."/>
            <person name="Klein B.S."/>
            <person name="Cuomo C.A."/>
        </authorList>
    </citation>
    <scope>NUCLEOTIDE SEQUENCE [LARGE SCALE GENOMIC DNA]</scope>
    <source>
        <strain evidence="2">UAMH 3008</strain>
    </source>
</reference>
<dbReference type="OrthoDB" id="4178014at2759"/>
<name>A0A0G2J773_9EURO</name>
<proteinExistence type="predicted"/>